<reference evidence="2 3" key="1">
    <citation type="submission" date="2019-03" db="EMBL/GenBank/DDBJ databases">
        <title>Draft genome sequences of novel Actinobacteria.</title>
        <authorList>
            <person name="Sahin N."/>
            <person name="Ay H."/>
            <person name="Saygin H."/>
        </authorList>
    </citation>
    <scope>NUCLEOTIDE SEQUENCE [LARGE SCALE GENOMIC DNA]</scope>
    <source>
        <strain evidence="2 3">7K502</strain>
    </source>
</reference>
<dbReference type="OrthoDB" id="3693608at2"/>
<gene>
    <name evidence="2" type="ORF">E1288_00040</name>
</gene>
<dbReference type="EMBL" id="SMKW01000001">
    <property type="protein sequence ID" value="TDD56524.1"/>
    <property type="molecule type" value="Genomic_DNA"/>
</dbReference>
<evidence type="ECO:0000256" key="1">
    <source>
        <dbReference type="SAM" id="MobiDB-lite"/>
    </source>
</evidence>
<dbReference type="AlphaFoldDB" id="A0A4R4ZFY4"/>
<evidence type="ECO:0000313" key="3">
    <source>
        <dbReference type="Proteomes" id="UP000294947"/>
    </source>
</evidence>
<dbReference type="Proteomes" id="UP000294947">
    <property type="component" value="Unassembled WGS sequence"/>
</dbReference>
<organism evidence="2 3">
    <name type="scientific">Saccharopolyspora elongata</name>
    <dbReference type="NCBI Taxonomy" id="2530387"/>
    <lineage>
        <taxon>Bacteria</taxon>
        <taxon>Bacillati</taxon>
        <taxon>Actinomycetota</taxon>
        <taxon>Actinomycetes</taxon>
        <taxon>Pseudonocardiales</taxon>
        <taxon>Pseudonocardiaceae</taxon>
        <taxon>Saccharopolyspora</taxon>
    </lineage>
</organism>
<accession>A0A4R4ZFY4</accession>
<evidence type="ECO:0000313" key="2">
    <source>
        <dbReference type="EMBL" id="TDD56524.1"/>
    </source>
</evidence>
<protein>
    <submittedName>
        <fullName evidence="2">Uncharacterized protein</fullName>
    </submittedName>
</protein>
<proteinExistence type="predicted"/>
<comment type="caution">
    <text evidence="2">The sequence shown here is derived from an EMBL/GenBank/DDBJ whole genome shotgun (WGS) entry which is preliminary data.</text>
</comment>
<feature type="compositionally biased region" description="Basic and acidic residues" evidence="1">
    <location>
        <begin position="59"/>
        <end position="72"/>
    </location>
</feature>
<keyword evidence="3" id="KW-1185">Reference proteome</keyword>
<sequence length="94" mass="10675">MLVMLPSIAPALFFLAMHWKADQPQHAGGGEGALTVWQLIADVEAERQQRSRPGRHRLREPAPDYEDQRSTSDTEIAAPPQEIQRRILEALHRL</sequence>
<feature type="region of interest" description="Disordered" evidence="1">
    <location>
        <begin position="47"/>
        <end position="79"/>
    </location>
</feature>
<name>A0A4R4ZFY4_9PSEU</name>